<dbReference type="InterPro" id="IPR036404">
    <property type="entry name" value="Jacalin-like_lectin_dom_sf"/>
</dbReference>
<accession>A0ABR3VFL5</accession>
<evidence type="ECO:0000256" key="1">
    <source>
        <dbReference type="SAM" id="MobiDB-lite"/>
    </source>
</evidence>
<keyword evidence="2" id="KW-0472">Membrane</keyword>
<protein>
    <recommendedName>
        <fullName evidence="3">Jacalin-type lectin domain-containing protein</fullName>
    </recommendedName>
</protein>
<evidence type="ECO:0000259" key="3">
    <source>
        <dbReference type="Pfam" id="PF01419"/>
    </source>
</evidence>
<dbReference type="InterPro" id="IPR001229">
    <property type="entry name" value="Jacalin-like_lectin_dom"/>
</dbReference>
<dbReference type="Proteomes" id="UP001583172">
    <property type="component" value="Unassembled WGS sequence"/>
</dbReference>
<organism evidence="4 5">
    <name type="scientific">Humicola insolens</name>
    <name type="common">Soft-rot fungus</name>
    <dbReference type="NCBI Taxonomy" id="85995"/>
    <lineage>
        <taxon>Eukaryota</taxon>
        <taxon>Fungi</taxon>
        <taxon>Dikarya</taxon>
        <taxon>Ascomycota</taxon>
        <taxon>Pezizomycotina</taxon>
        <taxon>Sordariomycetes</taxon>
        <taxon>Sordariomycetidae</taxon>
        <taxon>Sordariales</taxon>
        <taxon>Chaetomiaceae</taxon>
        <taxon>Mycothermus</taxon>
    </lineage>
</organism>
<feature type="domain" description="Jacalin-type lectin" evidence="3">
    <location>
        <begin position="163"/>
        <end position="282"/>
    </location>
</feature>
<proteinExistence type="predicted"/>
<comment type="caution">
    <text evidence="4">The sequence shown here is derived from an EMBL/GenBank/DDBJ whole genome shotgun (WGS) entry which is preliminary data.</text>
</comment>
<dbReference type="EMBL" id="JAZGSY010000128">
    <property type="protein sequence ID" value="KAL1840078.1"/>
    <property type="molecule type" value="Genomic_DNA"/>
</dbReference>
<name>A0ABR3VFL5_HUMIN</name>
<evidence type="ECO:0000313" key="5">
    <source>
        <dbReference type="Proteomes" id="UP001583172"/>
    </source>
</evidence>
<feature type="region of interest" description="Disordered" evidence="1">
    <location>
        <begin position="1"/>
        <end position="25"/>
    </location>
</feature>
<evidence type="ECO:0000256" key="2">
    <source>
        <dbReference type="SAM" id="Phobius"/>
    </source>
</evidence>
<reference evidence="4 5" key="1">
    <citation type="journal article" date="2024" name="Commun. Biol.">
        <title>Comparative genomic analysis of thermophilic fungi reveals convergent evolutionary adaptations and gene losses.</title>
        <authorList>
            <person name="Steindorff A.S."/>
            <person name="Aguilar-Pontes M.V."/>
            <person name="Robinson A.J."/>
            <person name="Andreopoulos B."/>
            <person name="LaButti K."/>
            <person name="Kuo A."/>
            <person name="Mondo S."/>
            <person name="Riley R."/>
            <person name="Otillar R."/>
            <person name="Haridas S."/>
            <person name="Lipzen A."/>
            <person name="Grimwood J."/>
            <person name="Schmutz J."/>
            <person name="Clum A."/>
            <person name="Reid I.D."/>
            <person name="Moisan M.C."/>
            <person name="Butler G."/>
            <person name="Nguyen T.T.M."/>
            <person name="Dewar K."/>
            <person name="Conant G."/>
            <person name="Drula E."/>
            <person name="Henrissat B."/>
            <person name="Hansel C."/>
            <person name="Singer S."/>
            <person name="Hutchinson M.I."/>
            <person name="de Vries R.P."/>
            <person name="Natvig D.O."/>
            <person name="Powell A.J."/>
            <person name="Tsang A."/>
            <person name="Grigoriev I.V."/>
        </authorList>
    </citation>
    <scope>NUCLEOTIDE SEQUENCE [LARGE SCALE GENOMIC DNA]</scope>
    <source>
        <strain evidence="4 5">CBS 620.91</strain>
    </source>
</reference>
<dbReference type="SUPFAM" id="SSF51101">
    <property type="entry name" value="Mannose-binding lectins"/>
    <property type="match status" value="1"/>
</dbReference>
<keyword evidence="5" id="KW-1185">Reference proteome</keyword>
<evidence type="ECO:0000313" key="4">
    <source>
        <dbReference type="EMBL" id="KAL1840078.1"/>
    </source>
</evidence>
<dbReference type="Pfam" id="PF01419">
    <property type="entry name" value="Jacalin"/>
    <property type="match status" value="1"/>
</dbReference>
<feature type="compositionally biased region" description="Polar residues" evidence="1">
    <location>
        <begin position="1"/>
        <end position="14"/>
    </location>
</feature>
<dbReference type="Gene3D" id="2.100.10.30">
    <property type="entry name" value="Jacalin-like lectin domain"/>
    <property type="match status" value="1"/>
</dbReference>
<sequence length="385" mass="42804">MMARSGTTVNQGEPITTPEDFVNGEGADAGEALDATTTPSRINRRPMTTKKVTLLAVAWLTILSALRNKRVPLPVRRFIYYPIVLNVVSLGFVDLVEYLLRYISRTGWNWRKFRPALFFWWCSLASLAAAEPWNQALCVQPTVVGTRSDGDPFTILGDAGSSVRMLRVYRSNGRTGYLRGLDVRFSDGVERSQGSRKDQFSELTLDDDEVIQSMTLWATPPGRFFSFFSRGGRVARLDITTNRRSWGYGIDNAAKLAAQAVNVGSGVLVGFRGRSGDDLDQLAPLFLKKLSQSTVHNITYNRPVGAEGLRLLILREGTALWNGTDYSWTFSGTEAWGTETTFNIGSAFIFLVGTRFAVQLPQIGISGFDVQWTYTSTANYEKKNI</sequence>
<keyword evidence="2" id="KW-1133">Transmembrane helix</keyword>
<feature type="transmembrane region" description="Helical" evidence="2">
    <location>
        <begin position="78"/>
        <end position="100"/>
    </location>
</feature>
<gene>
    <name evidence="4" type="ORF">VTJ49DRAFT_813</name>
</gene>
<keyword evidence="2" id="KW-0812">Transmembrane</keyword>